<keyword evidence="2" id="KW-1185">Reference proteome</keyword>
<reference evidence="1" key="1">
    <citation type="submission" date="2021-05" db="EMBL/GenBank/DDBJ databases">
        <authorList>
            <person name="Scholz U."/>
            <person name="Mascher M."/>
            <person name="Fiebig A."/>
        </authorList>
    </citation>
    <scope>NUCLEOTIDE SEQUENCE [LARGE SCALE GENOMIC DNA]</scope>
</reference>
<name>A0ACD5VIJ4_AVESA</name>
<sequence>MSSSSGYVAIPRCPVIFDDANYPDFAAFMRVHMRGLRLWGVLSGEVSCPPRPVVPPVPLAPTPVVLAPDATQAVKDAAQSADDSARADYERRVQAHSTATTTYRLDLAEYTQWIDEDAHAFLRQRYQPSGDALYLSVVRQEHELKQGDSTIDDFYTQSAAIWRQLDSLRTAVCNTCPCCLIVRADLEFQRVFEFLSRLRKEFEPRRAQLLARGRVPLSEVLAELHAEENRLRGAGLLEVPSVLAARGPPVPPASSRSLAPPLLSAPPAQGQSHSQQPRGSRPPCAHCGKPGHDISGCWTRDPRLRQQYLARRQSGSSGSSAVASGPPTGASGPHAGALSDQDIIRGLRSLLAATGSSSSGTAGSVPSSSGTARSSSSTQSGPSYTGSGWSWPSQH</sequence>
<accession>A0ACD5VIJ4</accession>
<dbReference type="Proteomes" id="UP001732700">
    <property type="component" value="Chromosome 3C"/>
</dbReference>
<organism evidence="1 2">
    <name type="scientific">Avena sativa</name>
    <name type="common">Oat</name>
    <dbReference type="NCBI Taxonomy" id="4498"/>
    <lineage>
        <taxon>Eukaryota</taxon>
        <taxon>Viridiplantae</taxon>
        <taxon>Streptophyta</taxon>
        <taxon>Embryophyta</taxon>
        <taxon>Tracheophyta</taxon>
        <taxon>Spermatophyta</taxon>
        <taxon>Magnoliopsida</taxon>
        <taxon>Liliopsida</taxon>
        <taxon>Poales</taxon>
        <taxon>Poaceae</taxon>
        <taxon>BOP clade</taxon>
        <taxon>Pooideae</taxon>
        <taxon>Poodae</taxon>
        <taxon>Poeae</taxon>
        <taxon>Poeae Chloroplast Group 1 (Aveneae type)</taxon>
        <taxon>Aveninae</taxon>
        <taxon>Avena</taxon>
    </lineage>
</organism>
<evidence type="ECO:0000313" key="1">
    <source>
        <dbReference type="EnsemblPlants" id="AVESA.00010b.r2.3CG0455500.1.CDS"/>
    </source>
</evidence>
<reference evidence="1" key="2">
    <citation type="submission" date="2025-09" db="UniProtKB">
        <authorList>
            <consortium name="EnsemblPlants"/>
        </authorList>
    </citation>
    <scope>IDENTIFICATION</scope>
</reference>
<proteinExistence type="predicted"/>
<evidence type="ECO:0000313" key="2">
    <source>
        <dbReference type="Proteomes" id="UP001732700"/>
    </source>
</evidence>
<dbReference type="EnsemblPlants" id="AVESA.00010b.r2.3CG0455500.1">
    <property type="protein sequence ID" value="AVESA.00010b.r2.3CG0455500.1.CDS"/>
    <property type="gene ID" value="AVESA.00010b.r2.3CG0455500"/>
</dbReference>
<protein>
    <submittedName>
        <fullName evidence="1">Uncharacterized protein</fullName>
    </submittedName>
</protein>